<accession>A0ABU0JM10</accession>
<dbReference type="PANTHER" id="PTHR46847">
    <property type="entry name" value="D-ALLOSE-BINDING PERIPLASMIC PROTEIN-RELATED"/>
    <property type="match status" value="1"/>
</dbReference>
<keyword evidence="6" id="KW-0813">Transport</keyword>
<comment type="similarity">
    <text evidence="2">Belongs to the bacterial solute-binding protein 2 family.</text>
</comment>
<dbReference type="SUPFAM" id="SSF53822">
    <property type="entry name" value="Periplasmic binding protein-like I"/>
    <property type="match status" value="1"/>
</dbReference>
<dbReference type="InterPro" id="IPR006311">
    <property type="entry name" value="TAT_signal"/>
</dbReference>
<keyword evidence="6" id="KW-0762">Sugar transport</keyword>
<comment type="caution">
    <text evidence="6">The sequence shown here is derived from an EMBL/GenBank/DDBJ whole genome shotgun (WGS) entry which is preliminary data.</text>
</comment>
<dbReference type="RefSeq" id="WP_307286381.1">
    <property type="nucleotide sequence ID" value="NZ_JAUSVX010000033.1"/>
</dbReference>
<evidence type="ECO:0000256" key="1">
    <source>
        <dbReference type="ARBA" id="ARBA00004196"/>
    </source>
</evidence>
<keyword evidence="3 4" id="KW-0732">Signal</keyword>
<evidence type="ECO:0000256" key="3">
    <source>
        <dbReference type="ARBA" id="ARBA00022729"/>
    </source>
</evidence>
<dbReference type="EMBL" id="JAUSVX010000033">
    <property type="protein sequence ID" value="MDQ0475317.1"/>
    <property type="molecule type" value="Genomic_DNA"/>
</dbReference>
<sequence>MTSSSTPRRALLATLAAAALAAGSGASAVAQDAPKIAFSSTELSNPYTVIFSQLIQDWAKKGHFNMLPTVDSKSDPAQQITDFTTLLGAGVKGILVVAVDGKAVKVALDRAQAKGVPVVAVDTGPSKGGGKVAITVTTSSVTLGERSCAYLGEALKGKGRVLEIQGRLNSQVGLDRSTGFQACMKDKYPGIKVVSKPGEWVQETATNAAQTVLSTDPDVNAIYLASDSAYLPGVLSVLKRLGKLKPVGEEGHIAVVGIDGSPFALEQVRAGTVDAVISQPMVGYARYGLQYLKEAMEGKTFAPGRTDHDSQIVVDASGNLADVLNPETVTKANAGDPGLWGNQKVTN</sequence>
<dbReference type="PROSITE" id="PS51318">
    <property type="entry name" value="TAT"/>
    <property type="match status" value="1"/>
</dbReference>
<evidence type="ECO:0000256" key="4">
    <source>
        <dbReference type="SAM" id="SignalP"/>
    </source>
</evidence>
<name>A0ABU0JM10_9HYPH</name>
<evidence type="ECO:0000259" key="5">
    <source>
        <dbReference type="Pfam" id="PF13407"/>
    </source>
</evidence>
<dbReference type="CDD" id="cd01536">
    <property type="entry name" value="PBP1_ABC_sugar_binding-like"/>
    <property type="match status" value="1"/>
</dbReference>
<reference evidence="6 7" key="1">
    <citation type="submission" date="2023-07" db="EMBL/GenBank/DDBJ databases">
        <title>Genomic Encyclopedia of Type Strains, Phase IV (KMG-IV): sequencing the most valuable type-strain genomes for metagenomic binning, comparative biology and taxonomic classification.</title>
        <authorList>
            <person name="Goeker M."/>
        </authorList>
    </citation>
    <scope>NUCLEOTIDE SEQUENCE [LARGE SCALE GENOMIC DNA]</scope>
    <source>
        <strain evidence="6 7">DSM 19619</strain>
    </source>
</reference>
<keyword evidence="7" id="KW-1185">Reference proteome</keyword>
<dbReference type="Gene3D" id="3.40.50.2300">
    <property type="match status" value="2"/>
</dbReference>
<gene>
    <name evidence="6" type="ORF">QO011_008360</name>
</gene>
<organism evidence="6 7">
    <name type="scientific">Labrys wisconsinensis</name>
    <dbReference type="NCBI Taxonomy" id="425677"/>
    <lineage>
        <taxon>Bacteria</taxon>
        <taxon>Pseudomonadati</taxon>
        <taxon>Pseudomonadota</taxon>
        <taxon>Alphaproteobacteria</taxon>
        <taxon>Hyphomicrobiales</taxon>
        <taxon>Xanthobacteraceae</taxon>
        <taxon>Labrys</taxon>
    </lineage>
</organism>
<dbReference type="InterPro" id="IPR025997">
    <property type="entry name" value="SBP_2_dom"/>
</dbReference>
<dbReference type="Proteomes" id="UP001242480">
    <property type="component" value="Unassembled WGS sequence"/>
</dbReference>
<feature type="chain" id="PRO_5046745307" evidence="4">
    <location>
        <begin position="31"/>
        <end position="347"/>
    </location>
</feature>
<dbReference type="PANTHER" id="PTHR46847:SF1">
    <property type="entry name" value="D-ALLOSE-BINDING PERIPLASMIC PROTEIN-RELATED"/>
    <property type="match status" value="1"/>
</dbReference>
<protein>
    <submittedName>
        <fullName evidence="6">ABC-type sugar transport system substrate-binding protein</fullName>
    </submittedName>
</protein>
<evidence type="ECO:0000313" key="7">
    <source>
        <dbReference type="Proteomes" id="UP001242480"/>
    </source>
</evidence>
<feature type="domain" description="Periplasmic binding protein" evidence="5">
    <location>
        <begin position="36"/>
        <end position="299"/>
    </location>
</feature>
<proteinExistence type="inferred from homology"/>
<evidence type="ECO:0000313" key="6">
    <source>
        <dbReference type="EMBL" id="MDQ0475317.1"/>
    </source>
</evidence>
<comment type="subcellular location">
    <subcellularLocation>
        <location evidence="1">Cell envelope</location>
    </subcellularLocation>
</comment>
<dbReference type="Pfam" id="PF13407">
    <property type="entry name" value="Peripla_BP_4"/>
    <property type="match status" value="1"/>
</dbReference>
<evidence type="ECO:0000256" key="2">
    <source>
        <dbReference type="ARBA" id="ARBA00007639"/>
    </source>
</evidence>
<dbReference type="InterPro" id="IPR028082">
    <property type="entry name" value="Peripla_BP_I"/>
</dbReference>
<feature type="signal peptide" evidence="4">
    <location>
        <begin position="1"/>
        <end position="30"/>
    </location>
</feature>